<name>A0A5A7QW89_STRAF</name>
<proteinExistence type="predicted"/>
<evidence type="ECO:0000313" key="3">
    <source>
        <dbReference type="Proteomes" id="UP000325081"/>
    </source>
</evidence>
<feature type="transmembrane region" description="Helical" evidence="1">
    <location>
        <begin position="48"/>
        <end position="66"/>
    </location>
</feature>
<comment type="caution">
    <text evidence="2">The sequence shown here is derived from an EMBL/GenBank/DDBJ whole genome shotgun (WGS) entry which is preliminary data.</text>
</comment>
<keyword evidence="1" id="KW-0472">Membrane</keyword>
<keyword evidence="1" id="KW-1133">Transmembrane helix</keyword>
<keyword evidence="1" id="KW-0812">Transmembrane</keyword>
<keyword evidence="3" id="KW-1185">Reference proteome</keyword>
<sequence length="216" mass="24009">VQFPSDFWKTFPLGPGLHQLHSVIYCSNAILVAIFFSYNIFSSNISFCKLNVISNIFIVLIVMDGASSKNARQIRMAKMKDKRGSSAGDENISDVYSPSSHARKIRKSYIDGKRQLCSGDETQVHRTQTPLSDITNNGKRQLCSRDETQVQRTQTPLSDITNNLEGQNRTVTNITDGKRLTHDKKLLASVARTLYVGDKDDAGSSTVPALGNFFKC</sequence>
<feature type="transmembrane region" description="Helical" evidence="1">
    <location>
        <begin position="20"/>
        <end position="41"/>
    </location>
</feature>
<gene>
    <name evidence="2" type="ORF">STAS_26773</name>
</gene>
<reference evidence="3" key="1">
    <citation type="journal article" date="2019" name="Curr. Biol.">
        <title>Genome Sequence of Striga asiatica Provides Insight into the Evolution of Plant Parasitism.</title>
        <authorList>
            <person name="Yoshida S."/>
            <person name="Kim S."/>
            <person name="Wafula E.K."/>
            <person name="Tanskanen J."/>
            <person name="Kim Y.M."/>
            <person name="Honaas L."/>
            <person name="Yang Z."/>
            <person name="Spallek T."/>
            <person name="Conn C.E."/>
            <person name="Ichihashi Y."/>
            <person name="Cheong K."/>
            <person name="Cui S."/>
            <person name="Der J.P."/>
            <person name="Gundlach H."/>
            <person name="Jiao Y."/>
            <person name="Hori C."/>
            <person name="Ishida J.K."/>
            <person name="Kasahara H."/>
            <person name="Kiba T."/>
            <person name="Kim M.S."/>
            <person name="Koo N."/>
            <person name="Laohavisit A."/>
            <person name="Lee Y.H."/>
            <person name="Lumba S."/>
            <person name="McCourt P."/>
            <person name="Mortimer J.C."/>
            <person name="Mutuku J.M."/>
            <person name="Nomura T."/>
            <person name="Sasaki-Sekimoto Y."/>
            <person name="Seto Y."/>
            <person name="Wang Y."/>
            <person name="Wakatake T."/>
            <person name="Sakakibara H."/>
            <person name="Demura T."/>
            <person name="Yamaguchi S."/>
            <person name="Yoneyama K."/>
            <person name="Manabe R.I."/>
            <person name="Nelson D.C."/>
            <person name="Schulman A.H."/>
            <person name="Timko M.P."/>
            <person name="dePamphilis C.W."/>
            <person name="Choi D."/>
            <person name="Shirasu K."/>
        </authorList>
    </citation>
    <scope>NUCLEOTIDE SEQUENCE [LARGE SCALE GENOMIC DNA]</scope>
    <source>
        <strain evidence="3">cv. UVA1</strain>
    </source>
</reference>
<accession>A0A5A7QW89</accession>
<organism evidence="2 3">
    <name type="scientific">Striga asiatica</name>
    <name type="common">Asiatic witchweed</name>
    <name type="synonym">Buchnera asiatica</name>
    <dbReference type="NCBI Taxonomy" id="4170"/>
    <lineage>
        <taxon>Eukaryota</taxon>
        <taxon>Viridiplantae</taxon>
        <taxon>Streptophyta</taxon>
        <taxon>Embryophyta</taxon>
        <taxon>Tracheophyta</taxon>
        <taxon>Spermatophyta</taxon>
        <taxon>Magnoliopsida</taxon>
        <taxon>eudicotyledons</taxon>
        <taxon>Gunneridae</taxon>
        <taxon>Pentapetalae</taxon>
        <taxon>asterids</taxon>
        <taxon>lamiids</taxon>
        <taxon>Lamiales</taxon>
        <taxon>Orobanchaceae</taxon>
        <taxon>Buchnereae</taxon>
        <taxon>Striga</taxon>
    </lineage>
</organism>
<protein>
    <submittedName>
        <fullName evidence="2">Protein GrpE</fullName>
    </submittedName>
</protein>
<dbReference type="Proteomes" id="UP000325081">
    <property type="component" value="Unassembled WGS sequence"/>
</dbReference>
<evidence type="ECO:0000256" key="1">
    <source>
        <dbReference type="SAM" id="Phobius"/>
    </source>
</evidence>
<dbReference type="AlphaFoldDB" id="A0A5A7QW89"/>
<evidence type="ECO:0000313" key="2">
    <source>
        <dbReference type="EMBL" id="GER49524.1"/>
    </source>
</evidence>
<feature type="non-terminal residue" evidence="2">
    <location>
        <position position="1"/>
    </location>
</feature>
<dbReference type="EMBL" id="BKCP01008626">
    <property type="protein sequence ID" value="GER49524.1"/>
    <property type="molecule type" value="Genomic_DNA"/>
</dbReference>